<comment type="caution">
    <text evidence="3">The sequence shown here is derived from an EMBL/GenBank/DDBJ whole genome shotgun (WGS) entry which is preliminary data.</text>
</comment>
<accession>A0A4Q1CAY4</accession>
<keyword evidence="1" id="KW-0472">Membrane</keyword>
<feature type="transmembrane region" description="Helical" evidence="1">
    <location>
        <begin position="154"/>
        <end position="176"/>
    </location>
</feature>
<dbReference type="PANTHER" id="PTHR23011">
    <property type="entry name" value="CYCLIC NUCLEOTIDE-BINDING DOMAIN CONTAINING PROTEIN"/>
    <property type="match status" value="1"/>
</dbReference>
<evidence type="ECO:0000313" key="4">
    <source>
        <dbReference type="Proteomes" id="UP000290218"/>
    </source>
</evidence>
<keyword evidence="1" id="KW-0812">Transmembrane</keyword>
<sequence>MNASPSDPVSADLGALLNRATLHLSPDVKAATLTKERVALKYRPGRGYLVVTPRQWETLQAFKDGKTVTSVLCNLIAAQRNPSLRELYELVIKAVRAGVLQTSEHPLPSEQKPASWPVRLNGTAVRWMTVAAALGATGCLFLRPVTMPESAQWLGLGWLAACVAASFGAILAASVLRAADGDVYRLHFGWKTFLPGLRADLGDTLLGGRGLGVNVALAQLAPHFLFLCLAAWRWPGLQLPVLAGTLIVLSPLWPSPVRELLGALYRDYRLSTEESSALGSGRWAAWVRRVRLELHNRGYYLACLTVGLAWIGLGVALVVRFLPAEVRARFGWSETLASAQQAGMVLGLALGVMAALAVLGAVVWLGWAIVSWWRERAERRLRPQAVLVSPQTIAEWLGRTVMFRDLPAEELAAVAATVKSEEHRRGSFVVREGEPGEKLYIVLSGRLEVRRDYAPGRSEPVAEMGEGDVFGEIALLHGGPRTRSIRSLGRSVLLALDKAEFERLVLTKLSRQAVADAVQKVGFLQHTELTRNWSHATRAAFARRAMLREAEQGSVVLAEGAANHWFFLVHRGELTVSVKGKELRTLKPGDSFGELSLLGNGYATATVTVASKLASVLVIPARDFLEFVSQDFIVGLGWEGTRKDRKER</sequence>
<dbReference type="CDD" id="cd00038">
    <property type="entry name" value="CAP_ED"/>
    <property type="match status" value="2"/>
</dbReference>
<dbReference type="InterPro" id="IPR014710">
    <property type="entry name" value="RmlC-like_jellyroll"/>
</dbReference>
<evidence type="ECO:0000313" key="3">
    <source>
        <dbReference type="EMBL" id="RXK56051.1"/>
    </source>
</evidence>
<feature type="transmembrane region" description="Helical" evidence="1">
    <location>
        <begin position="124"/>
        <end position="142"/>
    </location>
</feature>
<dbReference type="Pfam" id="PF00027">
    <property type="entry name" value="cNMP_binding"/>
    <property type="match status" value="2"/>
</dbReference>
<dbReference type="EMBL" id="SDHX01000001">
    <property type="protein sequence ID" value="RXK56051.1"/>
    <property type="molecule type" value="Genomic_DNA"/>
</dbReference>
<dbReference type="OrthoDB" id="3525895at2"/>
<organism evidence="3 4">
    <name type="scientific">Oleiharenicola lentus</name>
    <dbReference type="NCBI Taxonomy" id="2508720"/>
    <lineage>
        <taxon>Bacteria</taxon>
        <taxon>Pseudomonadati</taxon>
        <taxon>Verrucomicrobiota</taxon>
        <taxon>Opitutia</taxon>
        <taxon>Opitutales</taxon>
        <taxon>Opitutaceae</taxon>
        <taxon>Oleiharenicola</taxon>
    </lineage>
</organism>
<evidence type="ECO:0000256" key="1">
    <source>
        <dbReference type="SAM" id="Phobius"/>
    </source>
</evidence>
<dbReference type="InterPro" id="IPR018490">
    <property type="entry name" value="cNMP-bd_dom_sf"/>
</dbReference>
<dbReference type="Proteomes" id="UP000290218">
    <property type="component" value="Unassembled WGS sequence"/>
</dbReference>
<dbReference type="PROSITE" id="PS00888">
    <property type="entry name" value="CNMP_BINDING_1"/>
    <property type="match status" value="1"/>
</dbReference>
<dbReference type="AlphaFoldDB" id="A0A4Q1CAY4"/>
<name>A0A4Q1CAY4_9BACT</name>
<keyword evidence="1" id="KW-1133">Transmembrane helix</keyword>
<dbReference type="Gene3D" id="2.60.120.10">
    <property type="entry name" value="Jelly Rolls"/>
    <property type="match status" value="2"/>
</dbReference>
<feature type="transmembrane region" description="Helical" evidence="1">
    <location>
        <begin position="298"/>
        <end position="322"/>
    </location>
</feature>
<gene>
    <name evidence="3" type="ORF">ESB00_09275</name>
</gene>
<keyword evidence="4" id="KW-1185">Reference proteome</keyword>
<reference evidence="3 4" key="1">
    <citation type="submission" date="2019-01" db="EMBL/GenBank/DDBJ databases">
        <title>Lacunisphaera sp. strain TWA-58.</title>
        <authorList>
            <person name="Chen W.-M."/>
        </authorList>
    </citation>
    <scope>NUCLEOTIDE SEQUENCE [LARGE SCALE GENOMIC DNA]</scope>
    <source>
        <strain evidence="3 4">TWA-58</strain>
    </source>
</reference>
<dbReference type="RefSeq" id="WP_129047417.1">
    <property type="nucleotide sequence ID" value="NZ_SDHX01000001.1"/>
</dbReference>
<feature type="domain" description="Cyclic nucleotide-binding" evidence="2">
    <location>
        <begin position="402"/>
        <end position="505"/>
    </location>
</feature>
<dbReference type="SMART" id="SM00100">
    <property type="entry name" value="cNMP"/>
    <property type="match status" value="2"/>
</dbReference>
<dbReference type="InterPro" id="IPR000595">
    <property type="entry name" value="cNMP-bd_dom"/>
</dbReference>
<dbReference type="InterPro" id="IPR018488">
    <property type="entry name" value="cNMP-bd_CS"/>
</dbReference>
<dbReference type="PROSITE" id="PS50042">
    <property type="entry name" value="CNMP_BINDING_3"/>
    <property type="match status" value="2"/>
</dbReference>
<dbReference type="PANTHER" id="PTHR23011:SF28">
    <property type="entry name" value="CYCLIC NUCLEOTIDE-BINDING DOMAIN CONTAINING PROTEIN"/>
    <property type="match status" value="1"/>
</dbReference>
<proteinExistence type="predicted"/>
<evidence type="ECO:0000259" key="2">
    <source>
        <dbReference type="PROSITE" id="PS50042"/>
    </source>
</evidence>
<protein>
    <submittedName>
        <fullName evidence="3">Cyclic nucleotide-binding domain-containing protein</fullName>
    </submittedName>
</protein>
<feature type="domain" description="Cyclic nucleotide-binding" evidence="2">
    <location>
        <begin position="529"/>
        <end position="628"/>
    </location>
</feature>
<feature type="transmembrane region" description="Helical" evidence="1">
    <location>
        <begin position="342"/>
        <end position="373"/>
    </location>
</feature>
<dbReference type="SUPFAM" id="SSF51206">
    <property type="entry name" value="cAMP-binding domain-like"/>
    <property type="match status" value="2"/>
</dbReference>